<name>A0A0S3RIY6_PHAAN</name>
<proteinExistence type="predicted"/>
<accession>A0A0S3RIY6</accession>
<protein>
    <submittedName>
        <fullName evidence="1">Uncharacterized protein</fullName>
    </submittedName>
</protein>
<organism evidence="1 2">
    <name type="scientific">Vigna angularis var. angularis</name>
    <dbReference type="NCBI Taxonomy" id="157739"/>
    <lineage>
        <taxon>Eukaryota</taxon>
        <taxon>Viridiplantae</taxon>
        <taxon>Streptophyta</taxon>
        <taxon>Embryophyta</taxon>
        <taxon>Tracheophyta</taxon>
        <taxon>Spermatophyta</taxon>
        <taxon>Magnoliopsida</taxon>
        <taxon>eudicotyledons</taxon>
        <taxon>Gunneridae</taxon>
        <taxon>Pentapetalae</taxon>
        <taxon>rosids</taxon>
        <taxon>fabids</taxon>
        <taxon>Fabales</taxon>
        <taxon>Fabaceae</taxon>
        <taxon>Papilionoideae</taxon>
        <taxon>50 kb inversion clade</taxon>
        <taxon>NPAAA clade</taxon>
        <taxon>indigoferoid/millettioid clade</taxon>
        <taxon>Phaseoleae</taxon>
        <taxon>Vigna</taxon>
    </lineage>
</organism>
<sequence length="78" mass="9558">MRNSIKSRRWNMNGQRRHEFRKEDINELNKERNSGYLLFAFTFTRACFGFDEDDEFSGMAHQLHRRFGLWLEESFLHV</sequence>
<dbReference type="Proteomes" id="UP000291084">
    <property type="component" value="Chromosome 3"/>
</dbReference>
<dbReference type="AlphaFoldDB" id="A0A0S3RIY6"/>
<gene>
    <name evidence="1" type="primary">Vigan.03G009900</name>
    <name evidence="1" type="ORF">VIGAN_03009900</name>
</gene>
<reference evidence="1 2" key="1">
    <citation type="journal article" date="2015" name="Sci. Rep.">
        <title>The power of single molecule real-time sequencing technology in the de novo assembly of a eukaryotic genome.</title>
        <authorList>
            <person name="Sakai H."/>
            <person name="Naito K."/>
            <person name="Ogiso-Tanaka E."/>
            <person name="Takahashi Y."/>
            <person name="Iseki K."/>
            <person name="Muto C."/>
            <person name="Satou K."/>
            <person name="Teruya K."/>
            <person name="Shiroma A."/>
            <person name="Shimoji M."/>
            <person name="Hirano T."/>
            <person name="Itoh T."/>
            <person name="Kaga A."/>
            <person name="Tomooka N."/>
        </authorList>
    </citation>
    <scope>NUCLEOTIDE SEQUENCE [LARGE SCALE GENOMIC DNA]</scope>
    <source>
        <strain evidence="2">cv. Shumari</strain>
    </source>
</reference>
<keyword evidence="2" id="KW-1185">Reference proteome</keyword>
<dbReference type="EMBL" id="AP015036">
    <property type="protein sequence ID" value="BAT80510.1"/>
    <property type="molecule type" value="Genomic_DNA"/>
</dbReference>
<evidence type="ECO:0000313" key="1">
    <source>
        <dbReference type="EMBL" id="BAT80510.1"/>
    </source>
</evidence>
<feature type="non-terminal residue" evidence="1">
    <location>
        <position position="78"/>
    </location>
</feature>
<evidence type="ECO:0000313" key="2">
    <source>
        <dbReference type="Proteomes" id="UP000291084"/>
    </source>
</evidence>